<reference evidence="2" key="1">
    <citation type="journal article" date="2022" name="Mol. Ecol. Resour.">
        <title>The genomes of chicory, endive, great burdock and yacon provide insights into Asteraceae palaeo-polyploidization history and plant inulin production.</title>
        <authorList>
            <person name="Fan W."/>
            <person name="Wang S."/>
            <person name="Wang H."/>
            <person name="Wang A."/>
            <person name="Jiang F."/>
            <person name="Liu H."/>
            <person name="Zhao H."/>
            <person name="Xu D."/>
            <person name="Zhang Y."/>
        </authorList>
    </citation>
    <scope>NUCLEOTIDE SEQUENCE [LARGE SCALE GENOMIC DNA]</scope>
    <source>
        <strain evidence="2">cv. Yunnan</strain>
    </source>
</reference>
<gene>
    <name evidence="1" type="ORF">L1987_71058</name>
</gene>
<reference evidence="1 2" key="2">
    <citation type="journal article" date="2022" name="Mol. Ecol. Resour.">
        <title>The genomes of chicory, endive, great burdock and yacon provide insights into Asteraceae paleo-polyploidization history and plant inulin production.</title>
        <authorList>
            <person name="Fan W."/>
            <person name="Wang S."/>
            <person name="Wang H."/>
            <person name="Wang A."/>
            <person name="Jiang F."/>
            <person name="Liu H."/>
            <person name="Zhao H."/>
            <person name="Xu D."/>
            <person name="Zhang Y."/>
        </authorList>
    </citation>
    <scope>NUCLEOTIDE SEQUENCE [LARGE SCALE GENOMIC DNA]</scope>
    <source>
        <strain evidence="2">cv. Yunnan</strain>
        <tissue evidence="1">Leaves</tissue>
    </source>
</reference>
<sequence>MKLRVTRAIPLSLIWKPFLGDRIRHKGWQEDDWTDCLIAFFLFEVSRVFSACDGLFPFLMHQRGMDKNCLF</sequence>
<dbReference type="Proteomes" id="UP001056120">
    <property type="component" value="Linkage Group LG24"/>
</dbReference>
<organism evidence="1 2">
    <name type="scientific">Smallanthus sonchifolius</name>
    <dbReference type="NCBI Taxonomy" id="185202"/>
    <lineage>
        <taxon>Eukaryota</taxon>
        <taxon>Viridiplantae</taxon>
        <taxon>Streptophyta</taxon>
        <taxon>Embryophyta</taxon>
        <taxon>Tracheophyta</taxon>
        <taxon>Spermatophyta</taxon>
        <taxon>Magnoliopsida</taxon>
        <taxon>eudicotyledons</taxon>
        <taxon>Gunneridae</taxon>
        <taxon>Pentapetalae</taxon>
        <taxon>asterids</taxon>
        <taxon>campanulids</taxon>
        <taxon>Asterales</taxon>
        <taxon>Asteraceae</taxon>
        <taxon>Asteroideae</taxon>
        <taxon>Heliantheae alliance</taxon>
        <taxon>Millerieae</taxon>
        <taxon>Smallanthus</taxon>
    </lineage>
</organism>
<name>A0ACB9AS16_9ASTR</name>
<evidence type="ECO:0000313" key="1">
    <source>
        <dbReference type="EMBL" id="KAI3712501.1"/>
    </source>
</evidence>
<dbReference type="EMBL" id="CM042041">
    <property type="protein sequence ID" value="KAI3712501.1"/>
    <property type="molecule type" value="Genomic_DNA"/>
</dbReference>
<accession>A0ACB9AS16</accession>
<evidence type="ECO:0000313" key="2">
    <source>
        <dbReference type="Proteomes" id="UP001056120"/>
    </source>
</evidence>
<proteinExistence type="predicted"/>
<protein>
    <submittedName>
        <fullName evidence="1">Uncharacterized protein</fullName>
    </submittedName>
</protein>
<keyword evidence="2" id="KW-1185">Reference proteome</keyword>
<comment type="caution">
    <text evidence="1">The sequence shown here is derived from an EMBL/GenBank/DDBJ whole genome shotgun (WGS) entry which is preliminary data.</text>
</comment>